<dbReference type="EMBL" id="GU943126">
    <property type="protein sequence ID" value="ADD96234.1"/>
    <property type="molecule type" value="Genomic_DNA"/>
</dbReference>
<sequence>MAIITLNNNSLSSVTALPAGVGGKVLQVVSHENTYEQTSTSATLVDILISSGTTWEPAITPTVSTSTILILASIHIAPRDNSDTQQEKDLIYIVMQKLEVVVIQIL</sequence>
<dbReference type="AlphaFoldDB" id="D6PKI3"/>
<name>D6PKI3_9ZZZZ</name>
<protein>
    <submittedName>
        <fullName evidence="1">Uncharacterized protein</fullName>
    </submittedName>
</protein>
<evidence type="ECO:0000313" key="1">
    <source>
        <dbReference type="EMBL" id="ADD96234.1"/>
    </source>
</evidence>
<reference evidence="1" key="1">
    <citation type="journal article" date="2010" name="ISME J.">
        <title>Metagenome of the Mediterranean deep chlorophyll maximum studied by direct and fosmid library 454 pyrosequencing.</title>
        <authorList>
            <person name="Ghai R."/>
            <person name="Martin-Cuadrado A.B."/>
            <person name="Molto A.G."/>
            <person name="Heredia I.G."/>
            <person name="Cabrera R."/>
            <person name="Martin J."/>
            <person name="Verdu M."/>
            <person name="Deschamps P."/>
            <person name="Moreira D."/>
            <person name="Lopez-Garcia P."/>
            <person name="Mira A."/>
            <person name="Rodriguez-Valera F."/>
        </authorList>
    </citation>
    <scope>NUCLEOTIDE SEQUENCE</scope>
</reference>
<accession>D6PKI3</accession>
<proteinExistence type="predicted"/>
<organism evidence="1">
    <name type="scientific">uncultured organism MedDCM-OCT-S08-C1350</name>
    <dbReference type="NCBI Taxonomy" id="743627"/>
    <lineage>
        <taxon>unclassified sequences</taxon>
        <taxon>environmental samples</taxon>
    </lineage>
</organism>